<reference evidence="3 4" key="1">
    <citation type="journal article" date="2007" name="Photosyn. Res.">
        <title>Complete nucleotide sequence of the freshwater unicellular cyanobacterium Synechococcus elongatus PCC 6301 chromosome: gene content and organization.</title>
        <authorList>
            <person name="Sugita C."/>
            <person name="Ogata K."/>
            <person name="Shikata M."/>
            <person name="Jikuya H."/>
            <person name="Takano J."/>
            <person name="Furumichi M."/>
            <person name="Kanehisa M."/>
            <person name="Omata T."/>
            <person name="Sugiura M."/>
            <person name="Sugita M."/>
        </authorList>
    </citation>
    <scope>NUCLEOTIDE SEQUENCE [LARGE SCALE GENOMIC DNA]</scope>
    <source>
        <strain evidence="4">ATCC 27144 / PCC 6301 / SAUG 1402/1</strain>
    </source>
</reference>
<evidence type="ECO:0000259" key="2">
    <source>
        <dbReference type="Pfam" id="PF01370"/>
    </source>
</evidence>
<dbReference type="EMBL" id="AP008231">
    <property type="protein sequence ID" value="BAD79480.1"/>
    <property type="molecule type" value="Genomic_DNA"/>
</dbReference>
<dbReference type="InterPro" id="IPR036291">
    <property type="entry name" value="NAD(P)-bd_dom_sf"/>
</dbReference>
<dbReference type="eggNOG" id="COG0451">
    <property type="taxonomic scope" value="Bacteria"/>
</dbReference>
<dbReference type="RefSeq" id="WP_011243602.1">
    <property type="nucleotide sequence ID" value="NC_006576.1"/>
</dbReference>
<dbReference type="PANTHER" id="PTHR43574">
    <property type="entry name" value="EPIMERASE-RELATED"/>
    <property type="match status" value="1"/>
</dbReference>
<feature type="domain" description="NAD-dependent epimerase/dehydratase" evidence="2">
    <location>
        <begin position="97"/>
        <end position="203"/>
    </location>
</feature>
<dbReference type="KEGG" id="syc:syc1290_c"/>
<protein>
    <recommendedName>
        <fullName evidence="2">NAD-dependent epimerase/dehydratase domain-containing protein</fullName>
    </recommendedName>
</protein>
<dbReference type="AlphaFoldDB" id="A0A0H3K915"/>
<dbReference type="Pfam" id="PF01370">
    <property type="entry name" value="Epimerase"/>
    <property type="match status" value="1"/>
</dbReference>
<evidence type="ECO:0000256" key="1">
    <source>
        <dbReference type="ARBA" id="ARBA00023027"/>
    </source>
</evidence>
<dbReference type="InterPro" id="IPR001509">
    <property type="entry name" value="Epimerase_deHydtase"/>
</dbReference>
<sequence length="288" mass="31417">MKVLILGGGYTGQRLAQLLAAQSIPVLATTRSGQWPLDEPCVTFDAGSTPLLLPDPAALAGVTHVLSTIPPLGDGGDPVLSTLLPTLQYLSLQWCGYLSTTGVYGDTQGAWVDEDSPLQSTNRRSQQRIAIEAQWLASGLPAHIFRLPGIYGPGRSSFDRLRRGDNQRLLKPGHVFCRIHVDDIAAALWASLQQPNPGRIYNVSDDFPCEPALLIEAAAQLMGVELPPPLPVDAVELSPMAASFWSECRRVRNDRLKQELGVQLRYPSYREGLAAIWAAENHEEPIPR</sequence>
<dbReference type="Gene3D" id="3.40.50.720">
    <property type="entry name" value="NAD(P)-binding Rossmann-like Domain"/>
    <property type="match status" value="1"/>
</dbReference>
<dbReference type="CDD" id="cd05266">
    <property type="entry name" value="SDR_a4"/>
    <property type="match status" value="1"/>
</dbReference>
<accession>A0A0H3K915</accession>
<dbReference type="Proteomes" id="UP000001175">
    <property type="component" value="Chromosome"/>
</dbReference>
<dbReference type="SMR" id="A0A0H3K915"/>
<gene>
    <name evidence="3" type="ordered locus">syc1290_c</name>
</gene>
<dbReference type="GeneID" id="72429036"/>
<name>A0A0H3K915_SYNP6</name>
<proteinExistence type="predicted"/>
<dbReference type="SUPFAM" id="SSF51735">
    <property type="entry name" value="NAD(P)-binding Rossmann-fold domains"/>
    <property type="match status" value="1"/>
</dbReference>
<organism evidence="3 4">
    <name type="scientific">Synechococcus sp. (strain ATCC 27144 / PCC 6301 / SAUG 1402/1)</name>
    <name type="common">Anacystis nidulans</name>
    <dbReference type="NCBI Taxonomy" id="269084"/>
    <lineage>
        <taxon>Bacteria</taxon>
        <taxon>Bacillati</taxon>
        <taxon>Cyanobacteriota</taxon>
        <taxon>Cyanophyceae</taxon>
        <taxon>Synechococcales</taxon>
        <taxon>Synechococcaceae</taxon>
        <taxon>Synechococcus</taxon>
    </lineage>
</organism>
<keyword evidence="1" id="KW-0520">NAD</keyword>
<evidence type="ECO:0000313" key="3">
    <source>
        <dbReference type="EMBL" id="BAD79480.1"/>
    </source>
</evidence>
<evidence type="ECO:0000313" key="4">
    <source>
        <dbReference type="Proteomes" id="UP000001175"/>
    </source>
</evidence>